<reference evidence="1" key="3">
    <citation type="submission" date="2025-09" db="UniProtKB">
        <authorList>
            <consortium name="Ensembl"/>
        </authorList>
    </citation>
    <scope>IDENTIFICATION</scope>
    <source>
        <strain evidence="1">broiler</strain>
    </source>
</reference>
<dbReference type="OMA" id="WWRMTLL"/>
<protein>
    <submittedName>
        <fullName evidence="1">IQ motif containing F6</fullName>
    </submittedName>
</protein>
<dbReference type="PANTHER" id="PTHR21633">
    <property type="entry name" value="IQ MOTIF CONTAINING F"/>
    <property type="match status" value="1"/>
</dbReference>
<dbReference type="Pfam" id="PF00612">
    <property type="entry name" value="IQ"/>
    <property type="match status" value="3"/>
</dbReference>
<dbReference type="PROSITE" id="PS50096">
    <property type="entry name" value="IQ"/>
    <property type="match status" value="3"/>
</dbReference>
<reference evidence="1" key="1">
    <citation type="submission" date="2020-11" db="EMBL/GenBank/DDBJ databases">
        <title>Gallus gallus (Chicken) genome, bGalGal1, GRCg7b, maternal haplotype autosomes + Z &amp; W.</title>
        <authorList>
            <person name="Warren W."/>
            <person name="Formenti G."/>
            <person name="Fedrigo O."/>
            <person name="Haase B."/>
            <person name="Mountcastle J."/>
            <person name="Balacco J."/>
            <person name="Tracey A."/>
            <person name="Schneider V."/>
            <person name="Okimoto R."/>
            <person name="Cheng H."/>
            <person name="Hawken R."/>
            <person name="Howe K."/>
            <person name="Jarvis E.D."/>
        </authorList>
    </citation>
    <scope>NUCLEOTIDE SEQUENCE [LARGE SCALE GENOMIC DNA]</scope>
    <source>
        <strain evidence="1">Broiler</strain>
    </source>
</reference>
<dbReference type="GeneTree" id="ENSGT00940000172472"/>
<dbReference type="RefSeq" id="XP_046756115.1">
    <property type="nucleotide sequence ID" value="XM_046900159.1"/>
</dbReference>
<dbReference type="OrthoDB" id="9821394at2759"/>
<dbReference type="Gene3D" id="1.20.5.190">
    <property type="match status" value="2"/>
</dbReference>
<evidence type="ECO:0000313" key="2">
    <source>
        <dbReference type="Proteomes" id="UP000000539"/>
    </source>
</evidence>
<dbReference type="PANTHER" id="PTHR21633:SF10">
    <property type="entry name" value="IQ MOTIF CONTAINING F4"/>
    <property type="match status" value="1"/>
</dbReference>
<dbReference type="InterPro" id="IPR027417">
    <property type="entry name" value="P-loop_NTPase"/>
</dbReference>
<dbReference type="RefSeq" id="XP_015148358.2">
    <property type="nucleotide sequence ID" value="XM_015292872.3"/>
</dbReference>
<gene>
    <name evidence="1" type="primary">IQCF6</name>
</gene>
<sequence length="135" mass="15639">MGPMETQIDPDTAAAMAIQAWWRGQLVRRALLVAASSARRIQGWWRRVGSQRREQQRLWVLAEYIKLERAVVLLQAQVRAWVMRTEYKRCREAARTIQTCWRGYVQRRASNCTKDVDLHIDIVLGVPGDCGDQSE</sequence>
<dbReference type="CTD" id="440956"/>
<evidence type="ECO:0000313" key="1">
    <source>
        <dbReference type="Ensembl" id="ENSGALP00010040694.1"/>
    </source>
</evidence>
<dbReference type="AlphaFoldDB" id="A0A8V1A940"/>
<dbReference type="GO" id="GO:0005516">
    <property type="term" value="F:calmodulin binding"/>
    <property type="evidence" value="ECO:0000318"/>
    <property type="project" value="GO_Central"/>
</dbReference>
<dbReference type="SMART" id="SM00015">
    <property type="entry name" value="IQ"/>
    <property type="match status" value="3"/>
</dbReference>
<dbReference type="Ensembl" id="ENSGALT00010066428.1">
    <property type="protein sequence ID" value="ENSGALP00010040694.1"/>
    <property type="gene ID" value="ENSGALG00010027398.1"/>
</dbReference>
<organism evidence="1 2">
    <name type="scientific">Gallus gallus</name>
    <name type="common">Chicken</name>
    <dbReference type="NCBI Taxonomy" id="9031"/>
    <lineage>
        <taxon>Eukaryota</taxon>
        <taxon>Metazoa</taxon>
        <taxon>Chordata</taxon>
        <taxon>Craniata</taxon>
        <taxon>Vertebrata</taxon>
        <taxon>Euteleostomi</taxon>
        <taxon>Archelosauria</taxon>
        <taxon>Archosauria</taxon>
        <taxon>Dinosauria</taxon>
        <taxon>Saurischia</taxon>
        <taxon>Theropoda</taxon>
        <taxon>Coelurosauria</taxon>
        <taxon>Aves</taxon>
        <taxon>Neognathae</taxon>
        <taxon>Galloanserae</taxon>
        <taxon>Galliformes</taxon>
        <taxon>Phasianidae</taxon>
        <taxon>Phasianinae</taxon>
        <taxon>Gallus</taxon>
    </lineage>
</organism>
<dbReference type="GeneID" id="101751993"/>
<dbReference type="RefSeq" id="XP_015148359.2">
    <property type="nucleotide sequence ID" value="XM_015292873.3"/>
</dbReference>
<proteinExistence type="predicted"/>
<dbReference type="InterPro" id="IPR039887">
    <property type="entry name" value="IQCF"/>
</dbReference>
<name>A0A8V1A940_CHICK</name>
<dbReference type="InterPro" id="IPR000048">
    <property type="entry name" value="IQ_motif_EF-hand-BS"/>
</dbReference>
<reference evidence="1" key="2">
    <citation type="submission" date="2025-08" db="UniProtKB">
        <authorList>
            <consortium name="Ensembl"/>
        </authorList>
    </citation>
    <scope>IDENTIFICATION</scope>
    <source>
        <strain evidence="1">broiler</strain>
    </source>
</reference>
<accession>A0A8V1A940</accession>
<keyword evidence="2" id="KW-1185">Reference proteome</keyword>
<dbReference type="SUPFAM" id="SSF52540">
    <property type="entry name" value="P-loop containing nucleoside triphosphate hydrolases"/>
    <property type="match status" value="1"/>
</dbReference>
<dbReference type="SMR" id="A0A8V1A940"/>
<dbReference type="Proteomes" id="UP000000539">
    <property type="component" value="Chromosome 12"/>
</dbReference>